<gene>
    <name evidence="1" type="ORF">IWX90DRAFT_444198</name>
</gene>
<organism evidence="1 2">
    <name type="scientific">Phyllosticta citrichinensis</name>
    <dbReference type="NCBI Taxonomy" id="1130410"/>
    <lineage>
        <taxon>Eukaryota</taxon>
        <taxon>Fungi</taxon>
        <taxon>Dikarya</taxon>
        <taxon>Ascomycota</taxon>
        <taxon>Pezizomycotina</taxon>
        <taxon>Dothideomycetes</taxon>
        <taxon>Dothideomycetes incertae sedis</taxon>
        <taxon>Botryosphaeriales</taxon>
        <taxon>Phyllostictaceae</taxon>
        <taxon>Phyllosticta</taxon>
    </lineage>
</organism>
<dbReference type="PANTHER" id="PTHR38846">
    <property type="entry name" value="C3H1-TYPE DOMAIN-CONTAINING PROTEIN"/>
    <property type="match status" value="1"/>
</dbReference>
<protein>
    <submittedName>
        <fullName evidence="1">Uncharacterized protein</fullName>
    </submittedName>
</protein>
<keyword evidence="2" id="KW-1185">Reference proteome</keyword>
<sequence>MYKEMDGGVSLYVLPFRTRPSIAMNEVQAQFFSGFHDYTVDNNVSVLENFKRLSGLRCWKYPFNDEVLHSYFDLFPDHYTNPRLTMAQEFAHLASSMGWVRNSTEWRREWHEYLHKSFAAHYGKDSRLEGWQKLCMEVGEVPGRSITQCKTILKSIHVNLVNLMNCRRHWDNHHGSDDPIPEDGLPGLVKFRNYRTFLHYTKDKRRVFPKATAKEDGFIKALLRELFHHH</sequence>
<evidence type="ECO:0000313" key="1">
    <source>
        <dbReference type="EMBL" id="KAK8154765.1"/>
    </source>
</evidence>
<comment type="caution">
    <text evidence="1">The sequence shown here is derived from an EMBL/GenBank/DDBJ whole genome shotgun (WGS) entry which is preliminary data.</text>
</comment>
<dbReference type="EMBL" id="JBBWUH010000011">
    <property type="protein sequence ID" value="KAK8154765.1"/>
    <property type="molecule type" value="Genomic_DNA"/>
</dbReference>
<proteinExistence type="predicted"/>
<dbReference type="PANTHER" id="PTHR38846:SF1">
    <property type="entry name" value="C3H1-TYPE DOMAIN-CONTAINING PROTEIN"/>
    <property type="match status" value="1"/>
</dbReference>
<accession>A0ABR1XHP6</accession>
<evidence type="ECO:0000313" key="2">
    <source>
        <dbReference type="Proteomes" id="UP001456524"/>
    </source>
</evidence>
<dbReference type="Proteomes" id="UP001456524">
    <property type="component" value="Unassembled WGS sequence"/>
</dbReference>
<name>A0ABR1XHP6_9PEZI</name>
<reference evidence="1 2" key="1">
    <citation type="journal article" date="2022" name="G3 (Bethesda)">
        <title>Enemy or ally: a genomic approach to elucidate the lifestyle of Phyllosticta citrichinaensis.</title>
        <authorList>
            <person name="Buijs V.A."/>
            <person name="Groenewald J.Z."/>
            <person name="Haridas S."/>
            <person name="LaButti K.M."/>
            <person name="Lipzen A."/>
            <person name="Martin F.M."/>
            <person name="Barry K."/>
            <person name="Grigoriev I.V."/>
            <person name="Crous P.W."/>
            <person name="Seidl M.F."/>
        </authorList>
    </citation>
    <scope>NUCLEOTIDE SEQUENCE [LARGE SCALE GENOMIC DNA]</scope>
    <source>
        <strain evidence="1 2">CBS 129764</strain>
    </source>
</reference>